<dbReference type="SUPFAM" id="SSF54593">
    <property type="entry name" value="Glyoxalase/Bleomycin resistance protein/Dihydroxybiphenyl dioxygenase"/>
    <property type="match status" value="1"/>
</dbReference>
<keyword evidence="2" id="KW-0456">Lyase</keyword>
<dbReference type="AlphaFoldDB" id="A0A7Z0D1Y4"/>
<dbReference type="Gene3D" id="3.10.180.10">
    <property type="entry name" value="2,3-Dihydroxybiphenyl 1,2-Dioxygenase, domain 1"/>
    <property type="match status" value="1"/>
</dbReference>
<protein>
    <submittedName>
        <fullName evidence="2">Putative enzyme related to lactoylglutathione lyase</fullName>
    </submittedName>
</protein>
<dbReference type="InterPro" id="IPR029068">
    <property type="entry name" value="Glyas_Bleomycin-R_OHBP_Dase"/>
</dbReference>
<dbReference type="Pfam" id="PF18029">
    <property type="entry name" value="Glyoxalase_6"/>
    <property type="match status" value="1"/>
</dbReference>
<keyword evidence="3" id="KW-1185">Reference proteome</keyword>
<dbReference type="CDD" id="cd06587">
    <property type="entry name" value="VOC"/>
    <property type="match status" value="1"/>
</dbReference>
<dbReference type="RefSeq" id="WP_179426958.1">
    <property type="nucleotide sequence ID" value="NZ_JACBZP010000001.1"/>
</dbReference>
<dbReference type="PANTHER" id="PTHR35908:SF1">
    <property type="entry name" value="CONSERVED PROTEIN"/>
    <property type="match status" value="1"/>
</dbReference>
<gene>
    <name evidence="2" type="ORF">BJY26_001471</name>
</gene>
<comment type="caution">
    <text evidence="2">The sequence shown here is derived from an EMBL/GenBank/DDBJ whole genome shotgun (WGS) entry which is preliminary data.</text>
</comment>
<proteinExistence type="predicted"/>
<evidence type="ECO:0000313" key="3">
    <source>
        <dbReference type="Proteomes" id="UP000539111"/>
    </source>
</evidence>
<dbReference type="Proteomes" id="UP000539111">
    <property type="component" value="Unassembled WGS sequence"/>
</dbReference>
<reference evidence="2 3" key="1">
    <citation type="submission" date="2020-07" db="EMBL/GenBank/DDBJ databases">
        <title>Sequencing the genomes of 1000 actinobacteria strains.</title>
        <authorList>
            <person name="Klenk H.-P."/>
        </authorList>
    </citation>
    <scope>NUCLEOTIDE SEQUENCE [LARGE SCALE GENOMIC DNA]</scope>
    <source>
        <strain evidence="2 3">DSM 26341</strain>
    </source>
</reference>
<dbReference type="EMBL" id="JACBZP010000001">
    <property type="protein sequence ID" value="NYI67165.1"/>
    <property type="molecule type" value="Genomic_DNA"/>
</dbReference>
<feature type="domain" description="Glyoxalase-like" evidence="1">
    <location>
        <begin position="8"/>
        <end position="116"/>
    </location>
</feature>
<evidence type="ECO:0000313" key="2">
    <source>
        <dbReference type="EMBL" id="NYI67165.1"/>
    </source>
</evidence>
<accession>A0A7Z0D1Y4</accession>
<dbReference type="PANTHER" id="PTHR35908">
    <property type="entry name" value="HYPOTHETICAL FUSION PROTEIN"/>
    <property type="match status" value="1"/>
</dbReference>
<dbReference type="GO" id="GO:0016829">
    <property type="term" value="F:lyase activity"/>
    <property type="evidence" value="ECO:0007669"/>
    <property type="project" value="UniProtKB-KW"/>
</dbReference>
<name>A0A7Z0D1Y4_9MICO</name>
<organism evidence="2 3">
    <name type="scientific">Spelaeicoccus albus</name>
    <dbReference type="NCBI Taxonomy" id="1280376"/>
    <lineage>
        <taxon>Bacteria</taxon>
        <taxon>Bacillati</taxon>
        <taxon>Actinomycetota</taxon>
        <taxon>Actinomycetes</taxon>
        <taxon>Micrococcales</taxon>
        <taxon>Brevibacteriaceae</taxon>
        <taxon>Spelaeicoccus</taxon>
    </lineage>
</organism>
<evidence type="ECO:0000259" key="1">
    <source>
        <dbReference type="Pfam" id="PF18029"/>
    </source>
</evidence>
<sequence length="128" mass="14229">MSARIRNTCIDCSDPYSLALFWSRVLGLPMDPEDSPDDDETGFDIGPGQTLLFLKVPESKTIKNRLHLCLEPDCNRDSDVSRLLELGAVVYDDRRNADGTGWVVMHDPEGNEFCVLRSATADIAGDRI</sequence>
<dbReference type="InterPro" id="IPR041581">
    <property type="entry name" value="Glyoxalase_6"/>
</dbReference>